<protein>
    <submittedName>
        <fullName evidence="1">Uncharacterized protein</fullName>
    </submittedName>
</protein>
<keyword evidence="2" id="KW-1185">Reference proteome</keyword>
<proteinExistence type="predicted"/>
<name>A0A1L2CUJ5_9CAUD</name>
<organism evidence="1 2">
    <name type="scientific">Pectobacterium phage vB_PcaM_CBB</name>
    <dbReference type="NCBI Taxonomy" id="2772511"/>
    <lineage>
        <taxon>Viruses</taxon>
        <taxon>Duplodnaviria</taxon>
        <taxon>Heunggongvirae</taxon>
        <taxon>Uroviricota</taxon>
        <taxon>Caudoviricetes</taxon>
        <taxon>Mimasvirus</taxon>
        <taxon>Mimasvirus CBB</taxon>
    </lineage>
</organism>
<dbReference type="Proteomes" id="UP000223891">
    <property type="component" value="Segment"/>
</dbReference>
<reference evidence="2" key="1">
    <citation type="submission" date="2016-01" db="EMBL/GenBank/DDBJ databases">
        <title>Isolation and Characterization of Enterobacteria phage CBB.</title>
        <authorList>
            <person name="Buttimer C.T.H."/>
            <person name="Hendrix H."/>
            <person name="Alexandre H."/>
            <person name="O'Mahony J."/>
            <person name="Lavigne R."/>
            <person name="Coffey A."/>
        </authorList>
    </citation>
    <scope>NUCLEOTIDE SEQUENCE [LARGE SCALE GENOMIC DNA]</scope>
</reference>
<evidence type="ECO:0000313" key="1">
    <source>
        <dbReference type="EMBL" id="AMM43694.1"/>
    </source>
</evidence>
<sequence length="280" mass="31866">MNSEKLSLARELLLHIEPGEVISTQINHVYNQRTNYDKFPGDVIAWLHNSKLLVLADVISISQNASIEVFKTTTLGEQLAEFANLVDWFNEGVSGEEQFLITGSTIHRVLEQYNDLEVEPLVKLVTAEEQEAYQHYYRIAAMNALKGRVDNKCKEPEDTLNMEDSYVVEVLSSGLDNMFWLSKFLGDKGTDETRTNDYVFKKCMEELGEMALEDQIANGLSYKDAGSDGVAGEAVDLAICAMDMFALQFPGKSDMEIQFMFLEYMNKKLQKWQQTLKQRI</sequence>
<gene>
    <name evidence="1" type="ORF">CBB_129</name>
</gene>
<evidence type="ECO:0000313" key="2">
    <source>
        <dbReference type="Proteomes" id="UP000223891"/>
    </source>
</evidence>
<dbReference type="EMBL" id="KU574722">
    <property type="protein sequence ID" value="AMM43694.1"/>
    <property type="molecule type" value="Genomic_DNA"/>
</dbReference>
<accession>A0A1L2CUJ5</accession>